<keyword evidence="2" id="KW-1185">Reference proteome</keyword>
<name>A0ABP7DKG9_9MICO</name>
<protein>
    <submittedName>
        <fullName evidence="1">ScyD/ScyE family protein</fullName>
    </submittedName>
</protein>
<dbReference type="EMBL" id="BAABDC010000003">
    <property type="protein sequence ID" value="GAA3705671.1"/>
    <property type="molecule type" value="Genomic_DNA"/>
</dbReference>
<dbReference type="InterPro" id="IPR011041">
    <property type="entry name" value="Quinoprot_gluc/sorb_DH_b-prop"/>
</dbReference>
<accession>A0ABP7DKG9</accession>
<evidence type="ECO:0000313" key="1">
    <source>
        <dbReference type="EMBL" id="GAA3705671.1"/>
    </source>
</evidence>
<dbReference type="SUPFAM" id="SSF63825">
    <property type="entry name" value="YWTD domain"/>
    <property type="match status" value="1"/>
</dbReference>
<dbReference type="NCBIfam" id="NF033206">
    <property type="entry name" value="ScyE_fam"/>
    <property type="match status" value="1"/>
</dbReference>
<dbReference type="Proteomes" id="UP001501468">
    <property type="component" value="Unassembled WGS sequence"/>
</dbReference>
<dbReference type="Gene3D" id="2.120.10.30">
    <property type="entry name" value="TolB, C-terminal domain"/>
    <property type="match status" value="1"/>
</dbReference>
<evidence type="ECO:0000313" key="2">
    <source>
        <dbReference type="Proteomes" id="UP001501468"/>
    </source>
</evidence>
<reference evidence="2" key="1">
    <citation type="journal article" date="2019" name="Int. J. Syst. Evol. Microbiol.">
        <title>The Global Catalogue of Microorganisms (GCM) 10K type strain sequencing project: providing services to taxonomists for standard genome sequencing and annotation.</title>
        <authorList>
            <consortium name="The Broad Institute Genomics Platform"/>
            <consortium name="The Broad Institute Genome Sequencing Center for Infectious Disease"/>
            <person name="Wu L."/>
            <person name="Ma J."/>
        </authorList>
    </citation>
    <scope>NUCLEOTIDE SEQUENCE [LARGE SCALE GENOMIC DNA]</scope>
    <source>
        <strain evidence="2">JCM 17125</strain>
    </source>
</reference>
<gene>
    <name evidence="1" type="ORF">GCM10022399_23050</name>
</gene>
<sequence length="347" mass="35285">MALTAAAGAPQASAASANWHKVLSDFQLGPFNLAVNQQNVYVADGAFGTLAKVGSNTPLAQAPGLAGADFSPDGKSYAYAWSNDEHAVGGLTIHSRGGAEAFGDFVGYEATHNPDSVNTYGIVAGGNPCAEAILGQLTGGQATYTGAIDSHPYSVAWSPSGWYVADAGMNAVVKVDNAGHVSTVAVLPPQPVTLTQAMADSIAQEFGAPPGSFDCLAGVTYAFEPVPTDVEVDQHGTLHVSILPGGPESPALGARGKVFAVNAATGGMRVEASGLLGATNVAVASDGTLYATELFGGKVTKFANGKRSTAVTLDRPLAVEVHGAYLYVGQLADFETGGPGSVQRFKR</sequence>
<comment type="caution">
    <text evidence="1">The sequence shown here is derived from an EMBL/GenBank/DDBJ whole genome shotgun (WGS) entry which is preliminary data.</text>
</comment>
<dbReference type="InterPro" id="IPR048031">
    <property type="entry name" value="ScyD/ScyE-like"/>
</dbReference>
<proteinExistence type="predicted"/>
<dbReference type="RefSeq" id="WP_344946129.1">
    <property type="nucleotide sequence ID" value="NZ_BAABDC010000003.1"/>
</dbReference>
<organism evidence="1 2">
    <name type="scientific">Terrabacter ginsenosidimutans</name>
    <dbReference type="NCBI Taxonomy" id="490575"/>
    <lineage>
        <taxon>Bacteria</taxon>
        <taxon>Bacillati</taxon>
        <taxon>Actinomycetota</taxon>
        <taxon>Actinomycetes</taxon>
        <taxon>Micrococcales</taxon>
        <taxon>Intrasporangiaceae</taxon>
        <taxon>Terrabacter</taxon>
    </lineage>
</organism>
<dbReference type="SUPFAM" id="SSF50952">
    <property type="entry name" value="Soluble quinoprotein glucose dehydrogenase"/>
    <property type="match status" value="1"/>
</dbReference>
<dbReference type="InterPro" id="IPR011042">
    <property type="entry name" value="6-blade_b-propeller_TolB-like"/>
</dbReference>